<dbReference type="GO" id="GO:0003824">
    <property type="term" value="F:catalytic activity"/>
    <property type="evidence" value="ECO:0007669"/>
    <property type="project" value="InterPro"/>
</dbReference>
<dbReference type="Pfam" id="PF00378">
    <property type="entry name" value="ECH_1"/>
    <property type="match status" value="1"/>
</dbReference>
<dbReference type="GO" id="GO:0006635">
    <property type="term" value="P:fatty acid beta-oxidation"/>
    <property type="evidence" value="ECO:0007669"/>
    <property type="project" value="TreeGrafter"/>
</dbReference>
<dbReference type="PROSITE" id="PS00166">
    <property type="entry name" value="ENOYL_COA_HYDRATASE"/>
    <property type="match status" value="1"/>
</dbReference>
<dbReference type="InterPro" id="IPR018376">
    <property type="entry name" value="Enoyl-CoA_hyd/isom_CS"/>
</dbReference>
<evidence type="ECO:0000313" key="3">
    <source>
        <dbReference type="EMBL" id="MZR32261.1"/>
    </source>
</evidence>
<dbReference type="SUPFAM" id="SSF52096">
    <property type="entry name" value="ClpP/crotonase"/>
    <property type="match status" value="1"/>
</dbReference>
<evidence type="ECO:0000313" key="4">
    <source>
        <dbReference type="Proteomes" id="UP000476030"/>
    </source>
</evidence>
<protein>
    <recommendedName>
        <fullName evidence="5">Enoyl-CoA hydratase</fullName>
    </recommendedName>
</protein>
<proteinExistence type="inferred from homology"/>
<sequence length="274" mass="29885">MAQLTIDRRDNIGIIRFSNPPYGYMDGETESELDAALTAVEGDPEIRAVIFTGAEKSVFIRHYDVSALYERSKAMADRGLKFDPARPVPESTIHKCYRRIEGMSKPFIAAINGTAMGGGFELALACDIRIVKDGPYDLGLPEVNLGILPGAGGTQRLTRLVGKAKALELMLLGRTVTPREAVDLGLASVCVDGDVLDKAMEVASLLASRSSRAVGHIKDLIQGIDDRPVEEGFARERTLFCDLMVDERGLEEMGKMAARERDIKDPALAKFKTN</sequence>
<dbReference type="InterPro" id="IPR029045">
    <property type="entry name" value="ClpP/crotonase-like_dom_sf"/>
</dbReference>
<keyword evidence="4" id="KW-1185">Reference proteome</keyword>
<dbReference type="CDD" id="cd06558">
    <property type="entry name" value="crotonase-like"/>
    <property type="match status" value="1"/>
</dbReference>
<evidence type="ECO:0008006" key="5">
    <source>
        <dbReference type="Google" id="ProtNLM"/>
    </source>
</evidence>
<gene>
    <name evidence="3" type="ORF">GQE98_16605</name>
</gene>
<comment type="similarity">
    <text evidence="1 2">Belongs to the enoyl-CoA hydratase/isomerase family.</text>
</comment>
<reference evidence="3 4" key="1">
    <citation type="submission" date="2019-12" db="EMBL/GenBank/DDBJ databases">
        <title>Snethiella sp. nov. sp. isolated from sea sand.</title>
        <authorList>
            <person name="Kim J."/>
            <person name="Jeong S.E."/>
            <person name="Jung H.S."/>
            <person name="Jeon C.O."/>
        </authorList>
    </citation>
    <scope>NUCLEOTIDE SEQUENCE [LARGE SCALE GENOMIC DNA]</scope>
    <source>
        <strain evidence="3 4">DP05</strain>
    </source>
</reference>
<dbReference type="InterPro" id="IPR001753">
    <property type="entry name" value="Enoyl-CoA_hydra/iso"/>
</dbReference>
<dbReference type="EMBL" id="WTUW01000009">
    <property type="protein sequence ID" value="MZR32261.1"/>
    <property type="molecule type" value="Genomic_DNA"/>
</dbReference>
<accession>A0A6L8WB57</accession>
<evidence type="ECO:0000256" key="1">
    <source>
        <dbReference type="ARBA" id="ARBA00005254"/>
    </source>
</evidence>
<dbReference type="PANTHER" id="PTHR11941:SF54">
    <property type="entry name" value="ENOYL-COA HYDRATASE, MITOCHONDRIAL"/>
    <property type="match status" value="1"/>
</dbReference>
<dbReference type="RefSeq" id="WP_161316838.1">
    <property type="nucleotide sequence ID" value="NZ_WTUW01000009.1"/>
</dbReference>
<evidence type="ECO:0000256" key="2">
    <source>
        <dbReference type="RuleBase" id="RU003707"/>
    </source>
</evidence>
<dbReference type="Proteomes" id="UP000476030">
    <property type="component" value="Unassembled WGS sequence"/>
</dbReference>
<organism evidence="3 4">
    <name type="scientific">Sneathiella litorea</name>
    <dbReference type="NCBI Taxonomy" id="2606216"/>
    <lineage>
        <taxon>Bacteria</taxon>
        <taxon>Pseudomonadati</taxon>
        <taxon>Pseudomonadota</taxon>
        <taxon>Alphaproteobacteria</taxon>
        <taxon>Sneathiellales</taxon>
        <taxon>Sneathiellaceae</taxon>
        <taxon>Sneathiella</taxon>
    </lineage>
</organism>
<dbReference type="PANTHER" id="PTHR11941">
    <property type="entry name" value="ENOYL-COA HYDRATASE-RELATED"/>
    <property type="match status" value="1"/>
</dbReference>
<dbReference type="AlphaFoldDB" id="A0A6L8WB57"/>
<name>A0A6L8WB57_9PROT</name>
<comment type="caution">
    <text evidence="3">The sequence shown here is derived from an EMBL/GenBank/DDBJ whole genome shotgun (WGS) entry which is preliminary data.</text>
</comment>
<dbReference type="Gene3D" id="3.90.226.10">
    <property type="entry name" value="2-enoyl-CoA Hydratase, Chain A, domain 1"/>
    <property type="match status" value="1"/>
</dbReference>